<dbReference type="STRING" id="521011.Mpal_1872"/>
<dbReference type="GeneID" id="25394185"/>
<accession>B8GKN1</accession>
<dbReference type="InterPro" id="IPR008271">
    <property type="entry name" value="Ser/Thr_kinase_AS"/>
</dbReference>
<dbReference type="Proteomes" id="UP000002457">
    <property type="component" value="Chromosome"/>
</dbReference>
<keyword evidence="8" id="KW-1185">Reference proteome</keyword>
<dbReference type="InterPro" id="IPR000719">
    <property type="entry name" value="Prot_kinase_dom"/>
</dbReference>
<dbReference type="OrthoDB" id="41005at2157"/>
<feature type="transmembrane region" description="Helical" evidence="5">
    <location>
        <begin position="105"/>
        <end position="124"/>
    </location>
</feature>
<dbReference type="GO" id="GO:0004674">
    <property type="term" value="F:protein serine/threonine kinase activity"/>
    <property type="evidence" value="ECO:0007669"/>
    <property type="project" value="UniProtKB-KW"/>
</dbReference>
<evidence type="ECO:0000256" key="2">
    <source>
        <dbReference type="ARBA" id="ARBA00022741"/>
    </source>
</evidence>
<dbReference type="AlphaFoldDB" id="B8GKN1"/>
<dbReference type="PROSITE" id="PS50011">
    <property type="entry name" value="PROTEIN_KINASE_DOM"/>
    <property type="match status" value="1"/>
</dbReference>
<dbReference type="PROSITE" id="PS00108">
    <property type="entry name" value="PROTEIN_KINASE_ST"/>
    <property type="match status" value="1"/>
</dbReference>
<dbReference type="PANTHER" id="PTHR43289">
    <property type="entry name" value="MITOGEN-ACTIVATED PROTEIN KINASE KINASE KINASE 20-RELATED"/>
    <property type="match status" value="1"/>
</dbReference>
<feature type="transmembrane region" description="Helical" evidence="5">
    <location>
        <begin position="203"/>
        <end position="221"/>
    </location>
</feature>
<keyword evidence="7" id="KW-0723">Serine/threonine-protein kinase</keyword>
<dbReference type="GO" id="GO:0005524">
    <property type="term" value="F:ATP binding"/>
    <property type="evidence" value="ECO:0007669"/>
    <property type="project" value="UniProtKB-KW"/>
</dbReference>
<keyword evidence="2" id="KW-0547">Nucleotide-binding</keyword>
<protein>
    <submittedName>
        <fullName evidence="7">Serine/threonine protein kinase</fullName>
    </submittedName>
</protein>
<feature type="transmembrane region" description="Helical" evidence="5">
    <location>
        <begin position="136"/>
        <end position="160"/>
    </location>
</feature>
<evidence type="ECO:0000256" key="5">
    <source>
        <dbReference type="SAM" id="Phobius"/>
    </source>
</evidence>
<dbReference type="HOGENOM" id="CLU_509630_0_0_2"/>
<dbReference type="CDD" id="cd14014">
    <property type="entry name" value="STKc_PknB_like"/>
    <property type="match status" value="1"/>
</dbReference>
<organism evidence="7 8">
    <name type="scientific">Methanosphaerula palustris (strain ATCC BAA-1556 / DSM 19958 / E1-9c)</name>
    <dbReference type="NCBI Taxonomy" id="521011"/>
    <lineage>
        <taxon>Archaea</taxon>
        <taxon>Methanobacteriati</taxon>
        <taxon>Methanobacteriota</taxon>
        <taxon>Stenosarchaea group</taxon>
        <taxon>Methanomicrobia</taxon>
        <taxon>Methanomicrobiales</taxon>
        <taxon>Methanoregulaceae</taxon>
        <taxon>Methanosphaerula</taxon>
    </lineage>
</organism>
<dbReference type="EMBL" id="CP001338">
    <property type="protein sequence ID" value="ACL17177.1"/>
    <property type="molecule type" value="Genomic_DNA"/>
</dbReference>
<dbReference type="KEGG" id="mpl:Mpal_1872"/>
<dbReference type="SUPFAM" id="SSF56112">
    <property type="entry name" value="Protein kinase-like (PK-like)"/>
    <property type="match status" value="1"/>
</dbReference>
<dbReference type="SMART" id="SM00220">
    <property type="entry name" value="S_TKc"/>
    <property type="match status" value="1"/>
</dbReference>
<name>B8GKN1_METPE</name>
<dbReference type="Gene3D" id="3.30.200.20">
    <property type="entry name" value="Phosphorylase Kinase, domain 1"/>
    <property type="match status" value="1"/>
</dbReference>
<dbReference type="Pfam" id="PF00069">
    <property type="entry name" value="Pkinase"/>
    <property type="match status" value="1"/>
</dbReference>
<evidence type="ECO:0000313" key="7">
    <source>
        <dbReference type="EMBL" id="ACL17177.1"/>
    </source>
</evidence>
<evidence type="ECO:0000259" key="6">
    <source>
        <dbReference type="PROSITE" id="PS50011"/>
    </source>
</evidence>
<evidence type="ECO:0000256" key="3">
    <source>
        <dbReference type="ARBA" id="ARBA00022777"/>
    </source>
</evidence>
<gene>
    <name evidence="7" type="ordered locus">Mpal_1872</name>
</gene>
<evidence type="ECO:0000256" key="1">
    <source>
        <dbReference type="ARBA" id="ARBA00022679"/>
    </source>
</evidence>
<dbReference type="eggNOG" id="arCOG03682">
    <property type="taxonomic scope" value="Archaea"/>
</dbReference>
<keyword evidence="3 7" id="KW-0418">Kinase</keyword>
<dbReference type="Gene3D" id="1.10.510.10">
    <property type="entry name" value="Transferase(Phosphotransferase) domain 1"/>
    <property type="match status" value="1"/>
</dbReference>
<keyword evidence="1" id="KW-0808">Transferase</keyword>
<proteinExistence type="predicted"/>
<keyword evidence="5" id="KW-0812">Transmembrane</keyword>
<keyword evidence="4" id="KW-0067">ATP-binding</keyword>
<feature type="transmembrane region" description="Helical" evidence="5">
    <location>
        <begin position="172"/>
        <end position="197"/>
    </location>
</feature>
<dbReference type="RefSeq" id="WP_012618496.1">
    <property type="nucleotide sequence ID" value="NC_011832.1"/>
</dbReference>
<feature type="domain" description="Protein kinase" evidence="6">
    <location>
        <begin position="271"/>
        <end position="523"/>
    </location>
</feature>
<dbReference type="PANTHER" id="PTHR43289:SF6">
    <property type="entry name" value="SERINE_THREONINE-PROTEIN KINASE NEKL-3"/>
    <property type="match status" value="1"/>
</dbReference>
<feature type="transmembrane region" description="Helical" evidence="5">
    <location>
        <begin position="62"/>
        <end position="84"/>
    </location>
</feature>
<evidence type="ECO:0000313" key="8">
    <source>
        <dbReference type="Proteomes" id="UP000002457"/>
    </source>
</evidence>
<dbReference type="InterPro" id="IPR011009">
    <property type="entry name" value="Kinase-like_dom_sf"/>
</dbReference>
<reference evidence="7 8" key="1">
    <citation type="journal article" date="2015" name="Genome Announc.">
        <title>Complete Genome Sequence of Methanosphaerula palustris E1-9CT, a Hydrogenotrophic Methanogen Isolated from a Minerotrophic Fen Peatland.</title>
        <authorList>
            <person name="Cadillo-Quiroz H."/>
            <person name="Browne P."/>
            <person name="Kyrpides N."/>
            <person name="Woyke T."/>
            <person name="Goodwin L."/>
            <person name="Detter C."/>
            <person name="Yavitt J.B."/>
            <person name="Zinder S.H."/>
        </authorList>
    </citation>
    <scope>NUCLEOTIDE SEQUENCE [LARGE SCALE GENOMIC DNA]</scope>
    <source>
        <strain evidence="8">ATCC BAA-1556 / DSM 19958 / E1-9c</strain>
    </source>
</reference>
<sequence precursor="true">MKPAQFLLVLLLLGVLLVCALPAEAAPIALPSPPQFHLTHNNTTPGITEIPPPVDRVMDRTISGVALFLLYVGISLLLLIILMIRAGRRMDPHLTIPINEEQPMFDLAYLVLAMVSAVGVLWLLTVNSELLIRIDLYGIIGLICCFPSVFFSLFSIRIAIGTKRLQVQQSMLLIHLLVAIIAAILLSLLLLLIPASWELPSLALTYISLIAGAVLSAGQFLHHRERHMFATIAPMQALQSGADDQKTLIPSANEEGLLTEKGIPEAITSQYTDLKPAATGGVASVFSATRRSDGMKVALKLPLRHDLATGAGFLKEIRIWEHLNHPNIVRLTHVYLLPTLCLEMEYVPYRLTEQIGSITPARAILIAKGILNGLEYAHLHGYSHCDIKPENILLTEEGMEGIPKITDWGLSEHAGEKTGIACTAFTPWYAAPEQIAPELYGLPGPATDLYQVGVLLYLMLTSAHPFAGKDTDSTCRMILNDSPLPLSAHQPDLAPLDEVLFKCLARNPKDRYSSAAELSADLVRIHQQNEGRAQ</sequence>
<keyword evidence="5" id="KW-0472">Membrane</keyword>
<keyword evidence="5" id="KW-1133">Transmembrane helix</keyword>
<evidence type="ECO:0000256" key="4">
    <source>
        <dbReference type="ARBA" id="ARBA00022840"/>
    </source>
</evidence>